<name>A0A165YIG4_9AGAM</name>
<reference evidence="1 2" key="1">
    <citation type="journal article" date="2016" name="Mol. Biol. Evol.">
        <title>Comparative Genomics of Early-Diverging Mushroom-Forming Fungi Provides Insights into the Origins of Lignocellulose Decay Capabilities.</title>
        <authorList>
            <person name="Nagy L.G."/>
            <person name="Riley R."/>
            <person name="Tritt A."/>
            <person name="Adam C."/>
            <person name="Daum C."/>
            <person name="Floudas D."/>
            <person name="Sun H."/>
            <person name="Yadav J.S."/>
            <person name="Pangilinan J."/>
            <person name="Larsson K.H."/>
            <person name="Matsuura K."/>
            <person name="Barry K."/>
            <person name="Labutti K."/>
            <person name="Kuo R."/>
            <person name="Ohm R.A."/>
            <person name="Bhattacharya S.S."/>
            <person name="Shirouzu T."/>
            <person name="Yoshinaga Y."/>
            <person name="Martin F.M."/>
            <person name="Grigoriev I.V."/>
            <person name="Hibbett D.S."/>
        </authorList>
    </citation>
    <scope>NUCLEOTIDE SEQUENCE [LARGE SCALE GENOMIC DNA]</scope>
    <source>
        <strain evidence="1 2">HHB10207 ss-3</strain>
    </source>
</reference>
<sequence length="211" mass="23276">MLIARCGIIERPCYVPFLLFILVLEMSNEPSTVLSRPYMAGSERILSVSSELILMSGDYLGLSHLLSESCAHVLAFSCLPPPTLHRNRQILNSGCCALGPESLSILSHPLDPARSSPTLQILLATPRGASHDSMTQRSPPHCHPINCSTKAVQTYGFTVQDTVRMSSSLPIRWIDFPYHWMTLDRSTNLPPNIQESLSLSTNSQLFNALIS</sequence>
<evidence type="ECO:0000313" key="1">
    <source>
        <dbReference type="EMBL" id="KZT33285.1"/>
    </source>
</evidence>
<dbReference type="AlphaFoldDB" id="A0A165YIG4"/>
<gene>
    <name evidence="1" type="ORF">SISSUDRAFT_424804</name>
</gene>
<evidence type="ECO:0000313" key="2">
    <source>
        <dbReference type="Proteomes" id="UP000076798"/>
    </source>
</evidence>
<keyword evidence="2" id="KW-1185">Reference proteome</keyword>
<organism evidence="1 2">
    <name type="scientific">Sistotremastrum suecicum HHB10207 ss-3</name>
    <dbReference type="NCBI Taxonomy" id="1314776"/>
    <lineage>
        <taxon>Eukaryota</taxon>
        <taxon>Fungi</taxon>
        <taxon>Dikarya</taxon>
        <taxon>Basidiomycota</taxon>
        <taxon>Agaricomycotina</taxon>
        <taxon>Agaricomycetes</taxon>
        <taxon>Sistotremastrales</taxon>
        <taxon>Sistotremastraceae</taxon>
        <taxon>Sistotremastrum</taxon>
    </lineage>
</organism>
<dbReference type="Proteomes" id="UP000076798">
    <property type="component" value="Unassembled WGS sequence"/>
</dbReference>
<dbReference type="EMBL" id="KV428252">
    <property type="protein sequence ID" value="KZT33285.1"/>
    <property type="molecule type" value="Genomic_DNA"/>
</dbReference>
<accession>A0A165YIG4</accession>
<proteinExistence type="predicted"/>
<protein>
    <submittedName>
        <fullName evidence="1">Uncharacterized protein</fullName>
    </submittedName>
</protein>